<sequence length="97" mass="10289">MMQALSFLAAAKVPGAFFLLGRLMQALFACTLTYILFPLFAPRFSQAAAAVPAAVPSFTATLTGATILCLTANLSLGVLALVVGLSAHRKGYRQRYH</sequence>
<accession>A0A7C2E3P3</accession>
<dbReference type="AlphaFoldDB" id="A0A7C2E3P3"/>
<protein>
    <submittedName>
        <fullName evidence="2">Uncharacterized protein</fullName>
    </submittedName>
</protein>
<name>A0A7C2E3P3_9THEO</name>
<comment type="caution">
    <text evidence="2">The sequence shown here is derived from an EMBL/GenBank/DDBJ whole genome shotgun (WGS) entry which is preliminary data.</text>
</comment>
<feature type="transmembrane region" description="Helical" evidence="1">
    <location>
        <begin position="65"/>
        <end position="87"/>
    </location>
</feature>
<dbReference type="EMBL" id="DSMU01000348">
    <property type="protein sequence ID" value="HEL66111.1"/>
    <property type="molecule type" value="Genomic_DNA"/>
</dbReference>
<organism evidence="2">
    <name type="scientific">Ammonifex degensii</name>
    <dbReference type="NCBI Taxonomy" id="42838"/>
    <lineage>
        <taxon>Bacteria</taxon>
        <taxon>Bacillati</taxon>
        <taxon>Bacillota</taxon>
        <taxon>Clostridia</taxon>
        <taxon>Thermoanaerobacterales</taxon>
        <taxon>Thermoanaerobacteraceae</taxon>
        <taxon>Ammonifex</taxon>
    </lineage>
</organism>
<evidence type="ECO:0000313" key="2">
    <source>
        <dbReference type="EMBL" id="HEL66111.1"/>
    </source>
</evidence>
<proteinExistence type="predicted"/>
<keyword evidence="1" id="KW-0812">Transmembrane</keyword>
<gene>
    <name evidence="2" type="ORF">ENQ34_05480</name>
</gene>
<keyword evidence="1" id="KW-1133">Transmembrane helix</keyword>
<keyword evidence="1" id="KW-0472">Membrane</keyword>
<evidence type="ECO:0000256" key="1">
    <source>
        <dbReference type="SAM" id="Phobius"/>
    </source>
</evidence>
<reference evidence="2" key="1">
    <citation type="journal article" date="2020" name="mSystems">
        <title>Genome- and Community-Level Interaction Insights into Carbon Utilization and Element Cycling Functions of Hydrothermarchaeota in Hydrothermal Sediment.</title>
        <authorList>
            <person name="Zhou Z."/>
            <person name="Liu Y."/>
            <person name="Xu W."/>
            <person name="Pan J."/>
            <person name="Luo Z.H."/>
            <person name="Li M."/>
        </authorList>
    </citation>
    <scope>NUCLEOTIDE SEQUENCE [LARGE SCALE GENOMIC DNA]</scope>
    <source>
        <strain evidence="2">SpSt-300</strain>
    </source>
</reference>